<organism evidence="1 2">
    <name type="scientific">Purpureocillium lilacinum</name>
    <name type="common">Paecilomyces lilacinus</name>
    <dbReference type="NCBI Taxonomy" id="33203"/>
    <lineage>
        <taxon>Eukaryota</taxon>
        <taxon>Fungi</taxon>
        <taxon>Dikarya</taxon>
        <taxon>Ascomycota</taxon>
        <taxon>Pezizomycotina</taxon>
        <taxon>Sordariomycetes</taxon>
        <taxon>Hypocreomycetidae</taxon>
        <taxon>Hypocreales</taxon>
        <taxon>Ophiocordycipitaceae</taxon>
        <taxon>Purpureocillium</taxon>
    </lineage>
</organism>
<gene>
    <name evidence="1" type="ORF">ACCO45_012391</name>
</gene>
<protein>
    <submittedName>
        <fullName evidence="1">Uncharacterized protein</fullName>
    </submittedName>
</protein>
<dbReference type="Proteomes" id="UP001638806">
    <property type="component" value="Unassembled WGS sequence"/>
</dbReference>
<accession>A0ACC4DAZ3</accession>
<comment type="caution">
    <text evidence="1">The sequence shown here is derived from an EMBL/GenBank/DDBJ whole genome shotgun (WGS) entry which is preliminary data.</text>
</comment>
<evidence type="ECO:0000313" key="1">
    <source>
        <dbReference type="EMBL" id="KAL3952448.1"/>
    </source>
</evidence>
<reference evidence="1" key="1">
    <citation type="submission" date="2024-12" db="EMBL/GenBank/DDBJ databases">
        <title>Comparative genomics and development of molecular markers within Purpureocillium lilacinum and among Purpureocillium species.</title>
        <authorList>
            <person name="Yeh Z.-Y."/>
            <person name="Ni N.-T."/>
            <person name="Lo P.-H."/>
            <person name="Mushyakhwo K."/>
            <person name="Lin C.-F."/>
            <person name="Nai Y.-S."/>
        </authorList>
    </citation>
    <scope>NUCLEOTIDE SEQUENCE</scope>
    <source>
        <strain evidence="1">NCHU-NPUST-175</strain>
    </source>
</reference>
<sequence length="406" mass="43721">MVVVPVSLCLVLLEVGLASIVRGSGPVRGSSVWWFNNANASPVDGALSCFDFADLENGTASGNDGSTRSIRIHCAVESGSLYTKDPFCNGHRRAPLTIQHQVDRVWPAIVSRGSVSQASPWLIPLYPNWRANGLAGEMEQLLPFLVKSAAPDPRSPLPRSAIGPRASNSPDLLAPQAPSCAKVRVAACSPVRAPQHVATADHEAIRDPLAAIAFLRLPWLHRLNEISKCQSHLASQEKRRDLERVQPRLLQDDDACKPEMAEAVDALTHDGRPSSRRSLPASARGCPLHVRATDSVNTLPALPDASQAGCRTGRAEPQILPREIEDWSKVAEPRIATIVNRRLWGGSRHIEAGTDTEAVEHAHQPRMRSVQAGGTGRDDEEASVFGSQGASTLGLRRNSCWATVAG</sequence>
<proteinExistence type="predicted"/>
<evidence type="ECO:0000313" key="2">
    <source>
        <dbReference type="Proteomes" id="UP001638806"/>
    </source>
</evidence>
<dbReference type="EMBL" id="JBGNUJ010000012">
    <property type="protein sequence ID" value="KAL3952448.1"/>
    <property type="molecule type" value="Genomic_DNA"/>
</dbReference>
<name>A0ACC4DAZ3_PURLI</name>
<keyword evidence="2" id="KW-1185">Reference proteome</keyword>